<sequence length="54" mass="5843">MPDILLRNAWRQRDADPDRLNTLPDAVLAVLLQPPNGVARAVILCASGWAFCAG</sequence>
<dbReference type="AlphaFoldDB" id="A0A0M7BDL7"/>
<protein>
    <submittedName>
        <fullName evidence="1">Uncharacterized protein</fullName>
    </submittedName>
</protein>
<evidence type="ECO:0000313" key="2">
    <source>
        <dbReference type="Proteomes" id="UP000049455"/>
    </source>
</evidence>
<organism evidence="1 2">
    <name type="scientific">Jannaschia seosinensis</name>
    <dbReference type="NCBI Taxonomy" id="313367"/>
    <lineage>
        <taxon>Bacteria</taxon>
        <taxon>Pseudomonadati</taxon>
        <taxon>Pseudomonadota</taxon>
        <taxon>Alphaproteobacteria</taxon>
        <taxon>Rhodobacterales</taxon>
        <taxon>Roseobacteraceae</taxon>
        <taxon>Jannaschia</taxon>
    </lineage>
</organism>
<evidence type="ECO:0000313" key="1">
    <source>
        <dbReference type="EMBL" id="CUH40279.1"/>
    </source>
</evidence>
<proteinExistence type="predicted"/>
<keyword evidence="2" id="KW-1185">Reference proteome</keyword>
<accession>A0A0M7BDL7</accession>
<reference evidence="1 2" key="1">
    <citation type="submission" date="2015-09" db="EMBL/GenBank/DDBJ databases">
        <authorList>
            <person name="Jackson K.R."/>
            <person name="Lunt B.L."/>
            <person name="Fisher J.N.B."/>
            <person name="Gardner A.V."/>
            <person name="Bailey M.E."/>
            <person name="Deus L.M."/>
            <person name="Earl A.S."/>
            <person name="Gibby P.D."/>
            <person name="Hartmann K.A."/>
            <person name="Liu J.E."/>
            <person name="Manci A.M."/>
            <person name="Nielsen D.A."/>
            <person name="Solomon M.B."/>
            <person name="Breakwell D.P."/>
            <person name="Burnett S.H."/>
            <person name="Grose J.H."/>
        </authorList>
    </citation>
    <scope>NUCLEOTIDE SEQUENCE [LARGE SCALE GENOMIC DNA]</scope>
    <source>
        <strain evidence="1 2">CECT 7799</strain>
    </source>
</reference>
<name>A0A0M7BDL7_9RHOB</name>
<dbReference type="STRING" id="313367.JSE7799_03011"/>
<dbReference type="Proteomes" id="UP000049455">
    <property type="component" value="Unassembled WGS sequence"/>
</dbReference>
<dbReference type="EMBL" id="CYPR01000200">
    <property type="protein sequence ID" value="CUH40279.1"/>
    <property type="molecule type" value="Genomic_DNA"/>
</dbReference>
<dbReference type="RefSeq" id="WP_186201973.1">
    <property type="nucleotide sequence ID" value="NZ_CYPR01000200.1"/>
</dbReference>
<gene>
    <name evidence="1" type="ORF">JSE7799_03011</name>
</gene>